<gene>
    <name evidence="1" type="ORF">T440DRAFT_396350</name>
</gene>
<evidence type="ECO:0000313" key="1">
    <source>
        <dbReference type="EMBL" id="KAF2850726.1"/>
    </source>
</evidence>
<organism evidence="1 2">
    <name type="scientific">Plenodomus tracheiphilus IPT5</name>
    <dbReference type="NCBI Taxonomy" id="1408161"/>
    <lineage>
        <taxon>Eukaryota</taxon>
        <taxon>Fungi</taxon>
        <taxon>Dikarya</taxon>
        <taxon>Ascomycota</taxon>
        <taxon>Pezizomycotina</taxon>
        <taxon>Dothideomycetes</taxon>
        <taxon>Pleosporomycetidae</taxon>
        <taxon>Pleosporales</taxon>
        <taxon>Pleosporineae</taxon>
        <taxon>Leptosphaeriaceae</taxon>
        <taxon>Plenodomus</taxon>
    </lineage>
</organism>
<dbReference type="AlphaFoldDB" id="A0A6A7B5E1"/>
<dbReference type="Proteomes" id="UP000799423">
    <property type="component" value="Unassembled WGS sequence"/>
</dbReference>
<keyword evidence="2" id="KW-1185">Reference proteome</keyword>
<protein>
    <submittedName>
        <fullName evidence="1">Uncharacterized protein</fullName>
    </submittedName>
</protein>
<proteinExistence type="predicted"/>
<dbReference type="EMBL" id="MU006305">
    <property type="protein sequence ID" value="KAF2850726.1"/>
    <property type="molecule type" value="Genomic_DNA"/>
</dbReference>
<name>A0A6A7B5E1_9PLEO</name>
<evidence type="ECO:0000313" key="2">
    <source>
        <dbReference type="Proteomes" id="UP000799423"/>
    </source>
</evidence>
<accession>A0A6A7B5E1</accession>
<reference evidence="1" key="1">
    <citation type="submission" date="2020-01" db="EMBL/GenBank/DDBJ databases">
        <authorList>
            <consortium name="DOE Joint Genome Institute"/>
            <person name="Haridas S."/>
            <person name="Albert R."/>
            <person name="Binder M."/>
            <person name="Bloem J."/>
            <person name="Labutti K."/>
            <person name="Salamov A."/>
            <person name="Andreopoulos B."/>
            <person name="Baker S.E."/>
            <person name="Barry K."/>
            <person name="Bills G."/>
            <person name="Bluhm B.H."/>
            <person name="Cannon C."/>
            <person name="Castanera R."/>
            <person name="Culley D.E."/>
            <person name="Daum C."/>
            <person name="Ezra D."/>
            <person name="Gonzalez J.B."/>
            <person name="Henrissat B."/>
            <person name="Kuo A."/>
            <person name="Liang C."/>
            <person name="Lipzen A."/>
            <person name="Lutzoni F."/>
            <person name="Magnuson J."/>
            <person name="Mondo S."/>
            <person name="Nolan M."/>
            <person name="Ohm R."/>
            <person name="Pangilinan J."/>
            <person name="Park H.-J."/>
            <person name="Ramirez L."/>
            <person name="Alfaro M."/>
            <person name="Sun H."/>
            <person name="Tritt A."/>
            <person name="Yoshinaga Y."/>
            <person name="Zwiers L.-H."/>
            <person name="Turgeon B.G."/>
            <person name="Goodwin S.B."/>
            <person name="Spatafora J.W."/>
            <person name="Crous P.W."/>
            <person name="Grigoriev I.V."/>
        </authorList>
    </citation>
    <scope>NUCLEOTIDE SEQUENCE</scope>
    <source>
        <strain evidence="1">IPT5</strain>
    </source>
</reference>
<sequence length="84" mass="9503">MRPRCSIVVHVKEGADIVTGAKALSERRLPPTAQPSNASLQQSMRRIYALWRRVQRPGARERRVWAQTGRGRCCGRTMVVVFKG</sequence>